<evidence type="ECO:0000313" key="3">
    <source>
        <dbReference type="EMBL" id="CAH0718417.1"/>
    </source>
</evidence>
<dbReference type="Gene3D" id="3.40.50.1820">
    <property type="entry name" value="alpha/beta hydrolase"/>
    <property type="match status" value="1"/>
</dbReference>
<evidence type="ECO:0000259" key="2">
    <source>
        <dbReference type="Pfam" id="PF00561"/>
    </source>
</evidence>
<sequence>MKRGVFVFVPLYSVSVFVLGASITAGVFVFQVAVAPLIFKYSKTFRRHLVFFNAVQWPVSINYENPSESGVEGARNLSIEYKSKVDNCDITIGIWHILPMSTYEKLKGSFESADKEQLHKLMDEELINSKTPIMMYFHGNSSSRASDHRVKLYKFFQKMDYHTIAFDYRGYGDSTNVTPSEDGVVEDSLIVYDWLQNTIQKSENKPPLYLWGHSLGTGISSHLLGNLPELSKNVLEKSEPLPQPNGLILESPFSCLADEMHYHPIASLVSWLPYFEAAFVTPFKVHKGQQFFSDKHLCRTPTLPILILHARDDVIVPHLIGKKLYKTILESRANGGATIKLHSYDKKEKLGHKWICNAKDLPDVVGDFVTNHQ</sequence>
<feature type="transmembrane region" description="Helical" evidence="1">
    <location>
        <begin position="12"/>
        <end position="39"/>
    </location>
</feature>
<proteinExistence type="predicted"/>
<keyword evidence="4" id="KW-1185">Reference proteome</keyword>
<dbReference type="PANTHER" id="PTHR12277">
    <property type="entry name" value="ALPHA/BETA HYDROLASE DOMAIN-CONTAINING PROTEIN"/>
    <property type="match status" value="1"/>
</dbReference>
<evidence type="ECO:0000313" key="4">
    <source>
        <dbReference type="Proteomes" id="UP000838878"/>
    </source>
</evidence>
<feature type="domain" description="AB hydrolase-1" evidence="2">
    <location>
        <begin position="132"/>
        <end position="230"/>
    </location>
</feature>
<keyword evidence="1" id="KW-1133">Transmembrane helix</keyword>
<dbReference type="Proteomes" id="UP000838878">
    <property type="component" value="Chromosome 13"/>
</dbReference>
<dbReference type="InterPro" id="IPR000073">
    <property type="entry name" value="AB_hydrolase_1"/>
</dbReference>
<dbReference type="PANTHER" id="PTHR12277:SF194">
    <property type="entry name" value="FI04476P"/>
    <property type="match status" value="1"/>
</dbReference>
<accession>A0A8J9UE31</accession>
<organism evidence="3 4">
    <name type="scientific">Brenthis ino</name>
    <name type="common">lesser marbled fritillary</name>
    <dbReference type="NCBI Taxonomy" id="405034"/>
    <lineage>
        <taxon>Eukaryota</taxon>
        <taxon>Metazoa</taxon>
        <taxon>Ecdysozoa</taxon>
        <taxon>Arthropoda</taxon>
        <taxon>Hexapoda</taxon>
        <taxon>Insecta</taxon>
        <taxon>Pterygota</taxon>
        <taxon>Neoptera</taxon>
        <taxon>Endopterygota</taxon>
        <taxon>Lepidoptera</taxon>
        <taxon>Glossata</taxon>
        <taxon>Ditrysia</taxon>
        <taxon>Papilionoidea</taxon>
        <taxon>Nymphalidae</taxon>
        <taxon>Heliconiinae</taxon>
        <taxon>Argynnini</taxon>
        <taxon>Brenthis</taxon>
    </lineage>
</organism>
<gene>
    <name evidence="3" type="ORF">BINO364_LOCUS4910</name>
</gene>
<evidence type="ECO:0000256" key="1">
    <source>
        <dbReference type="SAM" id="Phobius"/>
    </source>
</evidence>
<dbReference type="GO" id="GO:0006660">
    <property type="term" value="P:phosphatidylserine catabolic process"/>
    <property type="evidence" value="ECO:0007669"/>
    <property type="project" value="TreeGrafter"/>
</dbReference>
<dbReference type="GO" id="GO:0052651">
    <property type="term" value="P:monoacylglycerol catabolic process"/>
    <property type="evidence" value="ECO:0007669"/>
    <property type="project" value="TreeGrafter"/>
</dbReference>
<protein>
    <recommendedName>
        <fullName evidence="2">AB hydrolase-1 domain-containing protein</fullName>
    </recommendedName>
</protein>
<reference evidence="3" key="1">
    <citation type="submission" date="2021-12" db="EMBL/GenBank/DDBJ databases">
        <authorList>
            <person name="Martin H S."/>
        </authorList>
    </citation>
    <scope>NUCLEOTIDE SEQUENCE</scope>
</reference>
<dbReference type="OrthoDB" id="10249433at2759"/>
<dbReference type="AlphaFoldDB" id="A0A8J9UE31"/>
<dbReference type="EMBL" id="OV170233">
    <property type="protein sequence ID" value="CAH0718417.1"/>
    <property type="molecule type" value="Genomic_DNA"/>
</dbReference>
<dbReference type="SUPFAM" id="SSF53474">
    <property type="entry name" value="alpha/beta-Hydrolases"/>
    <property type="match status" value="1"/>
</dbReference>
<feature type="non-terminal residue" evidence="3">
    <location>
        <position position="373"/>
    </location>
</feature>
<name>A0A8J9UE31_9NEOP</name>
<dbReference type="GO" id="GO:0004622">
    <property type="term" value="F:phosphatidylcholine lysophospholipase activity"/>
    <property type="evidence" value="ECO:0007669"/>
    <property type="project" value="TreeGrafter"/>
</dbReference>
<dbReference type="GO" id="GO:0047372">
    <property type="term" value="F:monoacylglycerol lipase activity"/>
    <property type="evidence" value="ECO:0007669"/>
    <property type="project" value="TreeGrafter"/>
</dbReference>
<keyword evidence="1" id="KW-0812">Transmembrane</keyword>
<dbReference type="InterPro" id="IPR029058">
    <property type="entry name" value="AB_hydrolase_fold"/>
</dbReference>
<keyword evidence="1" id="KW-0472">Membrane</keyword>
<dbReference type="Pfam" id="PF00561">
    <property type="entry name" value="Abhydrolase_1"/>
    <property type="match status" value="1"/>
</dbReference>
<dbReference type="GO" id="GO:0005789">
    <property type="term" value="C:endoplasmic reticulum membrane"/>
    <property type="evidence" value="ECO:0007669"/>
    <property type="project" value="TreeGrafter"/>
</dbReference>